<proteinExistence type="predicted"/>
<accession>A0AAD6S7Y9</accession>
<organism evidence="2 3">
    <name type="scientific">Mycena alexandri</name>
    <dbReference type="NCBI Taxonomy" id="1745969"/>
    <lineage>
        <taxon>Eukaryota</taxon>
        <taxon>Fungi</taxon>
        <taxon>Dikarya</taxon>
        <taxon>Basidiomycota</taxon>
        <taxon>Agaricomycotina</taxon>
        <taxon>Agaricomycetes</taxon>
        <taxon>Agaricomycetidae</taxon>
        <taxon>Agaricales</taxon>
        <taxon>Marasmiineae</taxon>
        <taxon>Mycenaceae</taxon>
        <taxon>Mycena</taxon>
    </lineage>
</organism>
<keyword evidence="1" id="KW-1133">Transmembrane helix</keyword>
<evidence type="ECO:0000313" key="2">
    <source>
        <dbReference type="EMBL" id="KAJ7022801.1"/>
    </source>
</evidence>
<reference evidence="2" key="1">
    <citation type="submission" date="2023-03" db="EMBL/GenBank/DDBJ databases">
        <title>Massive genome expansion in bonnet fungi (Mycena s.s.) driven by repeated elements and novel gene families across ecological guilds.</title>
        <authorList>
            <consortium name="Lawrence Berkeley National Laboratory"/>
            <person name="Harder C.B."/>
            <person name="Miyauchi S."/>
            <person name="Viragh M."/>
            <person name="Kuo A."/>
            <person name="Thoen E."/>
            <person name="Andreopoulos B."/>
            <person name="Lu D."/>
            <person name="Skrede I."/>
            <person name="Drula E."/>
            <person name="Henrissat B."/>
            <person name="Morin E."/>
            <person name="Kohler A."/>
            <person name="Barry K."/>
            <person name="LaButti K."/>
            <person name="Morin E."/>
            <person name="Salamov A."/>
            <person name="Lipzen A."/>
            <person name="Mereny Z."/>
            <person name="Hegedus B."/>
            <person name="Baldrian P."/>
            <person name="Stursova M."/>
            <person name="Weitz H."/>
            <person name="Taylor A."/>
            <person name="Grigoriev I.V."/>
            <person name="Nagy L.G."/>
            <person name="Martin F."/>
            <person name="Kauserud H."/>
        </authorList>
    </citation>
    <scope>NUCLEOTIDE SEQUENCE</scope>
    <source>
        <strain evidence="2">CBHHK200</strain>
    </source>
</reference>
<sequence length="525" mass="58239">MPELRETSASGLIAQEGIETVLAASSSLVVEDIVADATAAEAGAPDASDRAKQGLPYSLDSTSTIVRGSLNHQTPVYPPMLRVIPDTSYPPTPYPPSLRSLTLCAVQSTHRALILKFGTLCLMVQYLTPTSVQWYSREKWDNAIMMVSKDVRKFHIGMALVFAEYLLAFVTIDLLFQPTWVEDILELLIPPNIYTSTSEFLFLVAGWISSENLLAGKKYQLACNVIRDANKIFYGIGIYTVMELFYMAGLSPFLTVYELFSNPSRTARFLAVFYTYIHEGESNLCPFGPLVFGPWTGLSMGGSIPTAPDPLTALYMKHDLLGKSTKLAPDLYIHQLFLPATDLKQARRDTFTHSGPKEMWSITRNFPPTLHWSDNPKNQAKVPKVNQLTGAHRTSMLFKSIVQGTQSVSIGPLKYCGNGHIVYLGNVPHLVVCKGDPTIPQYHEERTLCGLYRVSTKLGAPGKRKRAHTENKALDTKLRSIKAGYNRVRASGEKSEAINESEDCVQPKAKKRRLSADQRLALMSI</sequence>
<dbReference type="AlphaFoldDB" id="A0AAD6S7Y9"/>
<feature type="transmembrane region" description="Helical" evidence="1">
    <location>
        <begin position="154"/>
        <end position="176"/>
    </location>
</feature>
<name>A0AAD6S7Y9_9AGAR</name>
<dbReference type="EMBL" id="JARJCM010000202">
    <property type="protein sequence ID" value="KAJ7022801.1"/>
    <property type="molecule type" value="Genomic_DNA"/>
</dbReference>
<comment type="caution">
    <text evidence="2">The sequence shown here is derived from an EMBL/GenBank/DDBJ whole genome shotgun (WGS) entry which is preliminary data.</text>
</comment>
<gene>
    <name evidence="2" type="ORF">C8F04DRAFT_1194154</name>
</gene>
<keyword evidence="1" id="KW-0812">Transmembrane</keyword>
<keyword evidence="3" id="KW-1185">Reference proteome</keyword>
<evidence type="ECO:0000313" key="3">
    <source>
        <dbReference type="Proteomes" id="UP001218188"/>
    </source>
</evidence>
<dbReference type="Proteomes" id="UP001218188">
    <property type="component" value="Unassembled WGS sequence"/>
</dbReference>
<feature type="transmembrane region" description="Helical" evidence="1">
    <location>
        <begin position="196"/>
        <end position="215"/>
    </location>
</feature>
<protein>
    <submittedName>
        <fullName evidence="2">Uncharacterized protein</fullName>
    </submittedName>
</protein>
<feature type="transmembrane region" description="Helical" evidence="1">
    <location>
        <begin position="236"/>
        <end position="260"/>
    </location>
</feature>
<keyword evidence="1" id="KW-0472">Membrane</keyword>
<evidence type="ECO:0000256" key="1">
    <source>
        <dbReference type="SAM" id="Phobius"/>
    </source>
</evidence>